<evidence type="ECO:0000256" key="2">
    <source>
        <dbReference type="SAM" id="MobiDB-lite"/>
    </source>
</evidence>
<gene>
    <name evidence="3" type="ORF">KIPB_009507</name>
</gene>
<name>A0A9K3GLK6_9EUKA</name>
<evidence type="ECO:0000256" key="1">
    <source>
        <dbReference type="SAM" id="Coils"/>
    </source>
</evidence>
<feature type="region of interest" description="Disordered" evidence="2">
    <location>
        <begin position="363"/>
        <end position="411"/>
    </location>
</feature>
<feature type="non-terminal residue" evidence="3">
    <location>
        <position position="835"/>
    </location>
</feature>
<comment type="caution">
    <text evidence="3">The sequence shown here is derived from an EMBL/GenBank/DDBJ whole genome shotgun (WGS) entry which is preliminary data.</text>
</comment>
<dbReference type="EMBL" id="BDIP01003247">
    <property type="protein sequence ID" value="GIQ87463.1"/>
    <property type="molecule type" value="Genomic_DNA"/>
</dbReference>
<proteinExistence type="predicted"/>
<reference evidence="3 4" key="1">
    <citation type="journal article" date="2018" name="PLoS ONE">
        <title>The draft genome of Kipferlia bialata reveals reductive genome evolution in fornicate parasites.</title>
        <authorList>
            <person name="Tanifuji G."/>
            <person name="Takabayashi S."/>
            <person name="Kume K."/>
            <person name="Takagi M."/>
            <person name="Nakayama T."/>
            <person name="Kamikawa R."/>
            <person name="Inagaki Y."/>
            <person name="Hashimoto T."/>
        </authorList>
    </citation>
    <scope>NUCLEOTIDE SEQUENCE [LARGE SCALE GENOMIC DNA]</scope>
    <source>
        <strain evidence="3">NY0173</strain>
    </source>
</reference>
<accession>A0A9K3GLK6</accession>
<feature type="region of interest" description="Disordered" evidence="2">
    <location>
        <begin position="754"/>
        <end position="835"/>
    </location>
</feature>
<feature type="coiled-coil region" evidence="1">
    <location>
        <begin position="463"/>
        <end position="497"/>
    </location>
</feature>
<evidence type="ECO:0000313" key="4">
    <source>
        <dbReference type="Proteomes" id="UP000265618"/>
    </source>
</evidence>
<dbReference type="Proteomes" id="UP000265618">
    <property type="component" value="Unassembled WGS sequence"/>
</dbReference>
<organism evidence="3 4">
    <name type="scientific">Kipferlia bialata</name>
    <dbReference type="NCBI Taxonomy" id="797122"/>
    <lineage>
        <taxon>Eukaryota</taxon>
        <taxon>Metamonada</taxon>
        <taxon>Carpediemonas-like organisms</taxon>
        <taxon>Kipferlia</taxon>
    </lineage>
</organism>
<keyword evidence="4" id="KW-1185">Reference proteome</keyword>
<feature type="compositionally biased region" description="Basic and acidic residues" evidence="2">
    <location>
        <begin position="363"/>
        <end position="373"/>
    </location>
</feature>
<protein>
    <submittedName>
        <fullName evidence="3">Uncharacterized protein</fullName>
    </submittedName>
</protein>
<keyword evidence="1" id="KW-0175">Coiled coil</keyword>
<dbReference type="AlphaFoldDB" id="A0A9K3GLK6"/>
<evidence type="ECO:0000313" key="3">
    <source>
        <dbReference type="EMBL" id="GIQ87463.1"/>
    </source>
</evidence>
<feature type="compositionally biased region" description="Basic and acidic residues" evidence="2">
    <location>
        <begin position="808"/>
        <end position="819"/>
    </location>
</feature>
<sequence>ISLGQPVVAKKRLADAHTLLVGRDQTRTGKKNVRNTTWVTAMGLGVVGLMEGALKVVEQGHSDLTRAGVERDPYTELTLSDIGKWIKEEKSDLLTLRDWFGSGRTSDGVHRRLSKSVLYRYNMTLSWIISSRTVFLCDKSTFKVTDGSSLFVPTKAGEAAISTLRPPSATTPFLLKSALNIPKDTVTLDPTSQLSDQQRRTILLSSLVAHIPQGEASTVGSDGGVPQTTVLVTYDMILRTVRHDRTGVVPLPEVDAMMHAVEECRLRLLDLGFYPGDTGVCRLPRGSAERLAAAMRVLDVSAGRTSLSTVALPPSTLGENCLTGCIECHRPPPVSVAQPALPLPDTPYRESNLPLLSQSVRIGAEREREREEVSSLGTNPASPVSLSERESSISLPPPPPPPATRAASVSAANGSDTVLYGSEYHKGWEDGYEHGLVKGRDESDAYHSVTERENRENNLLGCAQELQQALDATTAANKRLVEENAALAARVLSLEQSIGHHQARAQRAVAMFQDDNTAQVELIERLQNQLSESLTWRLSRESQGAQKAPTECTVCGKEYGCPRCRKAKAKAKIVNEDTAPVPHFFDSVPTDTHQHGVLMHSHGDVCHGDVEMRISVGESCERPVSLNLPGLEGDTDTDATIAPPRPLSLAVPFATSEEDVSPCAPKGPTAFDIPRERALLPSGGYGARYEDAIHGLGHGKGSDMVRGSGKGFLFRLAQIEDKGPSPFQARERYEAIQSTPLGYGYTLNRLEMDLGGAQSEPPNRRGRSAIGDVSMHRDQRSHHRLRQGRGTGSRGIGASTQVPRLVHTRQEAGPKRDSTKTPQPEIGRDPKRRRH</sequence>